<evidence type="ECO:0000313" key="3">
    <source>
        <dbReference type="Proteomes" id="UP000323119"/>
    </source>
</evidence>
<evidence type="ECO:0000313" key="2">
    <source>
        <dbReference type="EMBL" id="KAA2560446.1"/>
    </source>
</evidence>
<accession>A0A9P4DNL2</accession>
<organism evidence="2 3">
    <name type="scientific">Alistipes onderdonkii</name>
    <dbReference type="NCBI Taxonomy" id="328813"/>
    <lineage>
        <taxon>Bacteria</taxon>
        <taxon>Pseudomonadati</taxon>
        <taxon>Bacteroidota</taxon>
        <taxon>Bacteroidia</taxon>
        <taxon>Bacteroidales</taxon>
        <taxon>Rikenellaceae</taxon>
        <taxon>Alistipes</taxon>
    </lineage>
</organism>
<feature type="chain" id="PRO_5040412655" description="DUF3108 domain-containing protein" evidence="1">
    <location>
        <begin position="23"/>
        <end position="285"/>
    </location>
</feature>
<reference evidence="2 3" key="1">
    <citation type="journal article" date="2019" name="Nat. Med.">
        <title>A library of human gut bacterial isolates paired with longitudinal multiomics data enables mechanistic microbiome research.</title>
        <authorList>
            <person name="Poyet M."/>
            <person name="Groussin M."/>
            <person name="Gibbons S.M."/>
            <person name="Avila-Pacheco J."/>
            <person name="Jiang X."/>
            <person name="Kearney S.M."/>
            <person name="Perrotta A.R."/>
            <person name="Berdy B."/>
            <person name="Zhao S."/>
            <person name="Lieberman T.D."/>
            <person name="Swanson P.K."/>
            <person name="Smith M."/>
            <person name="Roesemann S."/>
            <person name="Alexander J.E."/>
            <person name="Rich S.A."/>
            <person name="Livny J."/>
            <person name="Vlamakis H."/>
            <person name="Clish C."/>
            <person name="Bullock K."/>
            <person name="Deik A."/>
            <person name="Scott J."/>
            <person name="Pierce K.A."/>
            <person name="Xavier R.J."/>
            <person name="Alm E.J."/>
        </authorList>
    </citation>
    <scope>NUCLEOTIDE SEQUENCE [LARGE SCALE GENOMIC DNA]</scope>
    <source>
        <strain evidence="2 3">BIOML-A204</strain>
    </source>
</reference>
<keyword evidence="1" id="KW-0732">Signal</keyword>
<comment type="caution">
    <text evidence="2">The sequence shown here is derived from an EMBL/GenBank/DDBJ whole genome shotgun (WGS) entry which is preliminary data.</text>
</comment>
<evidence type="ECO:0000256" key="1">
    <source>
        <dbReference type="SAM" id="SignalP"/>
    </source>
</evidence>
<dbReference type="Proteomes" id="UP000323119">
    <property type="component" value="Unassembled WGS sequence"/>
</dbReference>
<evidence type="ECO:0008006" key="4">
    <source>
        <dbReference type="Google" id="ProtNLM"/>
    </source>
</evidence>
<proteinExistence type="predicted"/>
<dbReference type="RefSeq" id="WP_055204385.1">
    <property type="nucleotide sequence ID" value="NZ_DAWDXQ010000006.1"/>
</dbReference>
<feature type="signal peptide" evidence="1">
    <location>
        <begin position="1"/>
        <end position="22"/>
    </location>
</feature>
<dbReference type="EMBL" id="VVUY01000007">
    <property type="protein sequence ID" value="KAA2560446.1"/>
    <property type="molecule type" value="Genomic_DNA"/>
</dbReference>
<dbReference type="AlphaFoldDB" id="A0A9P4DNL2"/>
<protein>
    <recommendedName>
        <fullName evidence="4">DUF3108 domain-containing protein</fullName>
    </recommendedName>
</protein>
<name>A0A9P4DNL2_9BACT</name>
<sequence length="285" mass="32210">MKHMKHLFIALAAGFAATFAAAQIPMPAWELSEAVERQSGVMNYTNEKFDFRRLPMHRSISEFLHPGDTVQYRTFLFDVTVCDAGGPVSQLRFQSDPQVVRKEADTVTFVAADNAWLQVVALAHLPLDASDELVRHAVDSLKDIRTITDGMDILPAKQCGMSYALQYLFGRAGIDAEPLLSWQTYLSSDKAAELLGYCCEPVRKMRIGGDIERFARKAEFSDEYIYLLEGNGERKMPVAFFCSDGKFWAKIGPCQYLSFDSVISVWRHDKKTTHVGVYRLKGKFR</sequence>
<gene>
    <name evidence="2" type="ORF">F2S36_10045</name>
</gene>